<sequence>MPTVNDDDIIRLRIECCAGKDENRYSKGTRKFKGFVQIRNNSEERRRTAVMECKEKEKKKTSPDLTMAEKYLKNIRQLLSSFAGLFQKRRFSCLFVSAERWNQ</sequence>
<evidence type="ECO:0000313" key="1">
    <source>
        <dbReference type="EMBL" id="EFO25201.1"/>
    </source>
</evidence>
<accession>A0A1S0U4N6</accession>
<organism evidence="1">
    <name type="scientific">Loa loa</name>
    <name type="common">Eye worm</name>
    <name type="synonym">Filaria loa</name>
    <dbReference type="NCBI Taxonomy" id="7209"/>
    <lineage>
        <taxon>Eukaryota</taxon>
        <taxon>Metazoa</taxon>
        <taxon>Ecdysozoa</taxon>
        <taxon>Nematoda</taxon>
        <taxon>Chromadorea</taxon>
        <taxon>Rhabditida</taxon>
        <taxon>Spirurina</taxon>
        <taxon>Spiruromorpha</taxon>
        <taxon>Filarioidea</taxon>
        <taxon>Onchocercidae</taxon>
        <taxon>Loa</taxon>
    </lineage>
</organism>
<dbReference type="EMBL" id="JH712288">
    <property type="protein sequence ID" value="EFO25201.1"/>
    <property type="molecule type" value="Genomic_DNA"/>
</dbReference>
<dbReference type="KEGG" id="loa:LOAG_03281"/>
<reference evidence="1" key="1">
    <citation type="submission" date="2012-04" db="EMBL/GenBank/DDBJ databases">
        <title>The Genome Sequence of Loa loa.</title>
        <authorList>
            <consortium name="The Broad Institute Genome Sequencing Platform"/>
            <consortium name="Broad Institute Genome Sequencing Center for Infectious Disease"/>
            <person name="Nutman T.B."/>
            <person name="Fink D.L."/>
            <person name="Russ C."/>
            <person name="Young S."/>
            <person name="Zeng Q."/>
            <person name="Gargeya S."/>
            <person name="Alvarado L."/>
            <person name="Berlin A."/>
            <person name="Chapman S.B."/>
            <person name="Chen Z."/>
            <person name="Freedman E."/>
            <person name="Gellesch M."/>
            <person name="Goldberg J."/>
            <person name="Griggs A."/>
            <person name="Gujja S."/>
            <person name="Heilman E.R."/>
            <person name="Heiman D."/>
            <person name="Howarth C."/>
            <person name="Mehta T."/>
            <person name="Neiman D."/>
            <person name="Pearson M."/>
            <person name="Roberts A."/>
            <person name="Saif S."/>
            <person name="Shea T."/>
            <person name="Shenoy N."/>
            <person name="Sisk P."/>
            <person name="Stolte C."/>
            <person name="Sykes S."/>
            <person name="White J."/>
            <person name="Yandava C."/>
            <person name="Haas B."/>
            <person name="Henn M.R."/>
            <person name="Nusbaum C."/>
            <person name="Birren B."/>
        </authorList>
    </citation>
    <scope>NUCLEOTIDE SEQUENCE [LARGE SCALE GENOMIC DNA]</scope>
</reference>
<protein>
    <submittedName>
        <fullName evidence="1">Uncharacterized protein</fullName>
    </submittedName>
</protein>
<gene>
    <name evidence="1" type="ORF">LOAG_03281</name>
</gene>
<dbReference type="RefSeq" id="XP_003138866.1">
    <property type="nucleotide sequence ID" value="XM_003138818.1"/>
</dbReference>
<dbReference type="GeneID" id="9940668"/>
<dbReference type="CTD" id="9940668"/>
<dbReference type="InParanoid" id="A0A1S0U4N6"/>
<proteinExistence type="predicted"/>
<dbReference type="AlphaFoldDB" id="A0A1S0U4N6"/>
<name>A0A1S0U4N6_LOALO</name>